<evidence type="ECO:0000256" key="1">
    <source>
        <dbReference type="SAM" id="Phobius"/>
    </source>
</evidence>
<protein>
    <submittedName>
        <fullName evidence="3">PH domain-containing protein</fullName>
    </submittedName>
</protein>
<keyword evidence="4" id="KW-1185">Reference proteome</keyword>
<feature type="transmembrane region" description="Helical" evidence="1">
    <location>
        <begin position="21"/>
        <end position="40"/>
    </location>
</feature>
<dbReference type="InterPro" id="IPR005182">
    <property type="entry name" value="YdbS-like_PH"/>
</dbReference>
<dbReference type="PANTHER" id="PTHR34473:SF2">
    <property type="entry name" value="UPF0699 TRANSMEMBRANE PROTEIN YDBT"/>
    <property type="match status" value="1"/>
</dbReference>
<dbReference type="EMBL" id="CP045915">
    <property type="protein sequence ID" value="QGH35856.1"/>
    <property type="molecule type" value="Genomic_DNA"/>
</dbReference>
<gene>
    <name evidence="3" type="ORF">GI584_18155</name>
</gene>
<evidence type="ECO:0000313" key="3">
    <source>
        <dbReference type="EMBL" id="QGH35856.1"/>
    </source>
</evidence>
<accession>A0A5Q2TM70</accession>
<feature type="domain" description="YdbS-like PH" evidence="2">
    <location>
        <begin position="73"/>
        <end position="149"/>
    </location>
</feature>
<keyword evidence="1" id="KW-0812">Transmembrane</keyword>
<dbReference type="AlphaFoldDB" id="A0A5Q2TM70"/>
<evidence type="ECO:0000313" key="4">
    <source>
        <dbReference type="Proteomes" id="UP000339690"/>
    </source>
</evidence>
<keyword evidence="1" id="KW-1133">Transmembrane helix</keyword>
<name>A0A5Q2TM70_9BACI</name>
<dbReference type="KEGG" id="grc:GI584_18155"/>
<dbReference type="PANTHER" id="PTHR34473">
    <property type="entry name" value="UPF0699 TRANSMEMBRANE PROTEIN YDBS"/>
    <property type="match status" value="1"/>
</dbReference>
<feature type="transmembrane region" description="Helical" evidence="1">
    <location>
        <begin position="46"/>
        <end position="67"/>
    </location>
</feature>
<dbReference type="RefSeq" id="WP_153792099.1">
    <property type="nucleotide sequence ID" value="NZ_CP045915.1"/>
</dbReference>
<sequence>MNELEHRLSSKFPKARIISETISNIIGFIVLAVLFWLGYYFDWPAWANWILIGLLLIAVVGTIWSFIEPHYLYRSWRYQIDIEYLQLRYGVLTKEWVTVPMSKIQSVSTSQGPIMRAYQMRSIKVETMGSSHVIPALEEQVALELRARIAELAKLKEVDE</sequence>
<proteinExistence type="predicted"/>
<reference evidence="3 4" key="1">
    <citation type="submission" date="2019-11" db="EMBL/GenBank/DDBJ databases">
        <title>Gracilibacillus salitolerans sp. nov., a moderate halophile isolated from a saline soil in northwest China.</title>
        <authorList>
            <person name="Gan L."/>
        </authorList>
    </citation>
    <scope>NUCLEOTIDE SEQUENCE [LARGE SCALE GENOMIC DNA]</scope>
    <source>
        <strain evidence="3 4">SCU50</strain>
    </source>
</reference>
<dbReference type="Pfam" id="PF03703">
    <property type="entry name" value="bPH_2"/>
    <property type="match status" value="1"/>
</dbReference>
<dbReference type="Proteomes" id="UP000339690">
    <property type="component" value="Chromosome"/>
</dbReference>
<keyword evidence="1" id="KW-0472">Membrane</keyword>
<evidence type="ECO:0000259" key="2">
    <source>
        <dbReference type="Pfam" id="PF03703"/>
    </source>
</evidence>
<organism evidence="3 4">
    <name type="scientific">Gracilibacillus salitolerans</name>
    <dbReference type="NCBI Taxonomy" id="2663022"/>
    <lineage>
        <taxon>Bacteria</taxon>
        <taxon>Bacillati</taxon>
        <taxon>Bacillota</taxon>
        <taxon>Bacilli</taxon>
        <taxon>Bacillales</taxon>
        <taxon>Bacillaceae</taxon>
        <taxon>Gracilibacillus</taxon>
    </lineage>
</organism>